<dbReference type="InterPro" id="IPR036291">
    <property type="entry name" value="NAD(P)-bd_dom_sf"/>
</dbReference>
<dbReference type="RefSeq" id="WP_035315111.1">
    <property type="nucleotide sequence ID" value="NZ_AODH01000040.1"/>
</dbReference>
<keyword evidence="4 6" id="KW-0862">Zinc</keyword>
<keyword evidence="10" id="KW-1185">Reference proteome</keyword>
<comment type="function">
    <text evidence="6">Catalyzes the NADPH dependent reduction of D-ribulose 5-phosphate to D-ribitol 5-phosphate.</text>
</comment>
<dbReference type="GO" id="GO:1902012">
    <property type="term" value="P:poly(ribitol phosphate) teichoic acid biosynthetic process"/>
    <property type="evidence" value="ECO:0007669"/>
    <property type="project" value="UniProtKB-UniRule"/>
</dbReference>
<evidence type="ECO:0000256" key="2">
    <source>
        <dbReference type="ARBA" id="ARBA00008072"/>
    </source>
</evidence>
<dbReference type="Gene3D" id="3.90.180.10">
    <property type="entry name" value="Medium-chain alcohol dehydrogenases, catalytic domain"/>
    <property type="match status" value="1"/>
</dbReference>
<dbReference type="InterPro" id="IPR013149">
    <property type="entry name" value="ADH-like_C"/>
</dbReference>
<evidence type="ECO:0000259" key="8">
    <source>
        <dbReference type="Pfam" id="PF08240"/>
    </source>
</evidence>
<comment type="pathway">
    <text evidence="6">Cell wall biogenesis; poly(ribitol phosphate) teichoic acid biosynthesis.</text>
</comment>
<dbReference type="EMBL" id="AODH01000040">
    <property type="protein sequence ID" value="EUJ37627.1"/>
    <property type="molecule type" value="Genomic_DNA"/>
</dbReference>
<feature type="binding site" evidence="6">
    <location>
        <position position="65"/>
    </location>
    <ligand>
        <name>Zn(2+)</name>
        <dbReference type="ChEBI" id="CHEBI:29105"/>
        <note>catalytic</note>
    </ligand>
</feature>
<evidence type="ECO:0000313" key="9">
    <source>
        <dbReference type="EMBL" id="EUJ37627.1"/>
    </source>
</evidence>
<proteinExistence type="inferred from homology"/>
<dbReference type="OrthoDB" id="1700359at2"/>
<comment type="similarity">
    <text evidence="2 6">Belongs to the zinc-containing alcohol dehydrogenase family.</text>
</comment>
<dbReference type="Gene3D" id="3.40.50.720">
    <property type="entry name" value="NAD(P)-binding Rossmann-like Domain"/>
    <property type="match status" value="1"/>
</dbReference>
<evidence type="ECO:0000313" key="10">
    <source>
        <dbReference type="Proteomes" id="UP000019243"/>
    </source>
</evidence>
<dbReference type="PANTHER" id="PTHR43350">
    <property type="entry name" value="NAD-DEPENDENT ALCOHOL DEHYDROGENASE"/>
    <property type="match status" value="1"/>
</dbReference>
<dbReference type="GO" id="GO:0050256">
    <property type="term" value="F:ribitol-5-phosphate 2-dehydrogenase [NAD(P)+] activity"/>
    <property type="evidence" value="ECO:0007669"/>
    <property type="project" value="UniProtKB-UniRule"/>
</dbReference>
<sequence length="341" mass="38507">MINQVYKLVAPRRIEVSYEDISLNTDKVIVRPKFISICKADQRYYTGTRGEEILKKKLPMALTHESVGEVSYDPTGALKRGQAVIMVPNTPYEKDELIGANYLPSSKFRSSASDGFTQDYIAINRDRLVVLPDEIDLRMASFSELISVAMHGISRFEKTAHARRNRIAVWGNGSLGYIATLILKKKYPDANIIIVGRTQQKLDYFSFADEAYTSNDLPADFSFDHAFECVGGNNSGDAVNQIIDYINPLGYISLLGVSEDLVPLNTRMVLEKGLTLQGSTRSEREDFENVVAFFVEHPDGADELQRLIGQVIKVRKTEDIIQAFEKDLNQYWGKTVMEWQI</sequence>
<feature type="binding site" evidence="6">
    <location>
        <position position="64"/>
    </location>
    <ligand>
        <name>Zn(2+)</name>
        <dbReference type="ChEBI" id="CHEBI:29105"/>
        <note>catalytic</note>
    </ligand>
</feature>
<feature type="binding site" evidence="6">
    <location>
        <position position="144"/>
    </location>
    <ligand>
        <name>Zn(2+)</name>
        <dbReference type="ChEBI" id="CHEBI:29105"/>
        <note>catalytic</note>
    </ligand>
</feature>
<evidence type="ECO:0000256" key="6">
    <source>
        <dbReference type="HAMAP-Rule" id="MF_02069"/>
    </source>
</evidence>
<dbReference type="STRING" id="1265861.BCAMP_09705"/>
<name>W7CKW6_9LIST</name>
<keyword evidence="6" id="KW-0961">Cell wall biogenesis/degradation</keyword>
<dbReference type="CDD" id="cd08237">
    <property type="entry name" value="ribitol-5-phosphate_DH"/>
    <property type="match status" value="1"/>
</dbReference>
<evidence type="ECO:0000259" key="7">
    <source>
        <dbReference type="Pfam" id="PF00107"/>
    </source>
</evidence>
<dbReference type="SUPFAM" id="SSF51735">
    <property type="entry name" value="NAD(P)-binding Rossmann-fold domains"/>
    <property type="match status" value="1"/>
</dbReference>
<dbReference type="InterPro" id="IPR011032">
    <property type="entry name" value="GroES-like_sf"/>
</dbReference>
<feature type="domain" description="Alcohol dehydrogenase-like N-terminal" evidence="8">
    <location>
        <begin position="26"/>
        <end position="133"/>
    </location>
</feature>
<evidence type="ECO:0000256" key="4">
    <source>
        <dbReference type="ARBA" id="ARBA00022833"/>
    </source>
</evidence>
<feature type="binding site" evidence="6">
    <location>
        <position position="38"/>
    </location>
    <ligand>
        <name>Zn(2+)</name>
        <dbReference type="ChEBI" id="CHEBI:29105"/>
        <note>catalytic</note>
    </ligand>
</feature>
<dbReference type="HAMAP" id="MF_02069">
    <property type="entry name" value="TarJ"/>
    <property type="match status" value="1"/>
</dbReference>
<gene>
    <name evidence="6" type="primary">tarJ</name>
    <name evidence="9" type="ORF">BCAMP_09705</name>
</gene>
<dbReference type="SUPFAM" id="SSF50129">
    <property type="entry name" value="GroES-like"/>
    <property type="match status" value="1"/>
</dbReference>
<organism evidence="9 10">
    <name type="scientific">Brochothrix campestris FSL F6-1037</name>
    <dbReference type="NCBI Taxonomy" id="1265861"/>
    <lineage>
        <taxon>Bacteria</taxon>
        <taxon>Bacillati</taxon>
        <taxon>Bacillota</taxon>
        <taxon>Bacilli</taxon>
        <taxon>Bacillales</taxon>
        <taxon>Listeriaceae</taxon>
        <taxon>Brochothrix</taxon>
    </lineage>
</organism>
<dbReference type="PANTHER" id="PTHR43350:SF19">
    <property type="entry name" value="D-GULOSIDE 3-DEHYDROGENASE"/>
    <property type="match status" value="1"/>
</dbReference>
<keyword evidence="3 6" id="KW-0479">Metal-binding</keyword>
<feature type="domain" description="Alcohol dehydrogenase-like C-terminal" evidence="7">
    <location>
        <begin position="220"/>
        <end position="295"/>
    </location>
</feature>
<keyword evidence="6" id="KW-0777">Teichoic acid biosynthesis</keyword>
<dbReference type="EC" id="1.1.1.405" evidence="6"/>
<dbReference type="PATRIC" id="fig|1265861.3.peg.1901"/>
<comment type="caution">
    <text evidence="9">The sequence shown here is derived from an EMBL/GenBank/DDBJ whole genome shotgun (WGS) entry which is preliminary data.</text>
</comment>
<keyword evidence="5 6" id="KW-0560">Oxidoreductase</keyword>
<dbReference type="UniPathway" id="UPA00790"/>
<dbReference type="GO" id="GO:0071555">
    <property type="term" value="P:cell wall organization"/>
    <property type="evidence" value="ECO:0007669"/>
    <property type="project" value="UniProtKB-KW"/>
</dbReference>
<comment type="cofactor">
    <cofactor evidence="1 6">
        <name>Zn(2+)</name>
        <dbReference type="ChEBI" id="CHEBI:29105"/>
    </cofactor>
</comment>
<reference evidence="9 10" key="1">
    <citation type="submission" date="2012-12" db="EMBL/GenBank/DDBJ databases">
        <title>Novel taxa of Listeriaceae from agricultural environments in the United States.</title>
        <authorList>
            <person name="den Bakker H.C."/>
            <person name="Allred A."/>
            <person name="Warchocki S."/>
            <person name="Wright E.M."/>
            <person name="Burrell A."/>
            <person name="Nightingale K.K."/>
            <person name="Kephart D."/>
            <person name="Wiedmann M."/>
        </authorList>
    </citation>
    <scope>NUCLEOTIDE SEQUENCE [LARGE SCALE GENOMIC DNA]</scope>
    <source>
        <strain evidence="9 10">FSL F6-1037</strain>
    </source>
</reference>
<protein>
    <recommendedName>
        <fullName evidence="6">Ribulose-5-phosphate reductase</fullName>
        <shortName evidence="6">Ribulose-5-P reductase</shortName>
        <ecNumber evidence="6">1.1.1.405</ecNumber>
    </recommendedName>
    <alternativeName>
        <fullName evidence="6">Ribitol-5-phosphate dehydrogenase</fullName>
    </alternativeName>
</protein>
<evidence type="ECO:0000256" key="1">
    <source>
        <dbReference type="ARBA" id="ARBA00001947"/>
    </source>
</evidence>
<keyword evidence="6" id="KW-0521">NADP</keyword>
<dbReference type="InterPro" id="IPR034710">
    <property type="entry name" value="TarJ"/>
</dbReference>
<comment type="catalytic activity">
    <reaction evidence="6">
        <text>D-ribitol 5-phosphate + NADP(+) = D-ribulose 5-phosphate + NADPH + H(+)</text>
        <dbReference type="Rhea" id="RHEA:19921"/>
        <dbReference type="ChEBI" id="CHEBI:15378"/>
        <dbReference type="ChEBI" id="CHEBI:57695"/>
        <dbReference type="ChEBI" id="CHEBI:57783"/>
        <dbReference type="ChEBI" id="CHEBI:58121"/>
        <dbReference type="ChEBI" id="CHEBI:58349"/>
        <dbReference type="EC" id="1.1.1.405"/>
    </reaction>
</comment>
<dbReference type="InterPro" id="IPR013154">
    <property type="entry name" value="ADH-like_N"/>
</dbReference>
<dbReference type="AlphaFoldDB" id="W7CKW6"/>
<accession>W7CKW6</accession>
<evidence type="ECO:0000256" key="5">
    <source>
        <dbReference type="ARBA" id="ARBA00023002"/>
    </source>
</evidence>
<dbReference type="GO" id="GO:0008270">
    <property type="term" value="F:zinc ion binding"/>
    <property type="evidence" value="ECO:0007669"/>
    <property type="project" value="UniProtKB-UniRule"/>
</dbReference>
<dbReference type="Pfam" id="PF08240">
    <property type="entry name" value="ADH_N"/>
    <property type="match status" value="1"/>
</dbReference>
<evidence type="ECO:0000256" key="3">
    <source>
        <dbReference type="ARBA" id="ARBA00022723"/>
    </source>
</evidence>
<dbReference type="Proteomes" id="UP000019243">
    <property type="component" value="Unassembled WGS sequence"/>
</dbReference>
<dbReference type="Pfam" id="PF00107">
    <property type="entry name" value="ADH_zinc_N"/>
    <property type="match status" value="1"/>
</dbReference>